<dbReference type="AlphaFoldDB" id="A0A1B2AFJ0"/>
<keyword evidence="7" id="KW-1185">Reference proteome</keyword>
<dbReference type="EC" id="4.4.1.22" evidence="6"/>
<dbReference type="PROSITE" id="PS51891">
    <property type="entry name" value="CENP_V_GFA"/>
    <property type="match status" value="1"/>
</dbReference>
<name>A0A1B2AFJ0_9SPHN</name>
<reference evidence="6 7" key="1">
    <citation type="submission" date="2016-07" db="EMBL/GenBank/DDBJ databases">
        <title>Complete genome sequence of Altererythrobacter dongtanensis KCTC 22672, a type strain with esterase isolated from tidal flat.</title>
        <authorList>
            <person name="Cheng H."/>
            <person name="Wu Y.-H."/>
            <person name="Zhou P."/>
            <person name="Huo Y.-Y."/>
            <person name="Wang C.-S."/>
            <person name="Xu X.-W."/>
        </authorList>
    </citation>
    <scope>NUCLEOTIDE SEQUENCE [LARGE SCALE GENOMIC DNA]</scope>
    <source>
        <strain evidence="6 7">KCTC 22672</strain>
    </source>
</reference>
<dbReference type="Pfam" id="PF04828">
    <property type="entry name" value="GFA"/>
    <property type="match status" value="1"/>
</dbReference>
<dbReference type="OrthoDB" id="7186766at2"/>
<dbReference type="KEGG" id="ado:A6F68_02382"/>
<proteinExistence type="inferred from homology"/>
<dbReference type="GO" id="GO:0051907">
    <property type="term" value="F:S-(hydroxymethyl)glutathione synthase activity"/>
    <property type="evidence" value="ECO:0007669"/>
    <property type="project" value="UniProtKB-EC"/>
</dbReference>
<dbReference type="PANTHER" id="PTHR33337">
    <property type="entry name" value="GFA DOMAIN-CONTAINING PROTEIN"/>
    <property type="match status" value="1"/>
</dbReference>
<dbReference type="InterPro" id="IPR011057">
    <property type="entry name" value="Mss4-like_sf"/>
</dbReference>
<keyword evidence="4 6" id="KW-0456">Lyase</keyword>
<dbReference type="InterPro" id="IPR006913">
    <property type="entry name" value="CENP-V/GFA"/>
</dbReference>
<dbReference type="GO" id="GO:0046872">
    <property type="term" value="F:metal ion binding"/>
    <property type="evidence" value="ECO:0007669"/>
    <property type="project" value="UniProtKB-KW"/>
</dbReference>
<gene>
    <name evidence="6" type="ORF">A6F68_02382</name>
</gene>
<dbReference type="PANTHER" id="PTHR33337:SF33">
    <property type="entry name" value="CENP-V_GFA DOMAIN-CONTAINING PROTEIN"/>
    <property type="match status" value="1"/>
</dbReference>
<organism evidence="6 7">
    <name type="scientific">Tsuneonella dongtanensis</name>
    <dbReference type="NCBI Taxonomy" id="692370"/>
    <lineage>
        <taxon>Bacteria</taxon>
        <taxon>Pseudomonadati</taxon>
        <taxon>Pseudomonadota</taxon>
        <taxon>Alphaproteobacteria</taxon>
        <taxon>Sphingomonadales</taxon>
        <taxon>Erythrobacteraceae</taxon>
        <taxon>Tsuneonella</taxon>
    </lineage>
</organism>
<accession>A0A1B2AFJ0</accession>
<dbReference type="EMBL" id="CP016591">
    <property type="protein sequence ID" value="ANY20881.1"/>
    <property type="molecule type" value="Genomic_DNA"/>
</dbReference>
<evidence type="ECO:0000256" key="2">
    <source>
        <dbReference type="ARBA" id="ARBA00022723"/>
    </source>
</evidence>
<feature type="domain" description="CENP-V/GFA" evidence="5">
    <location>
        <begin position="9"/>
        <end position="127"/>
    </location>
</feature>
<protein>
    <submittedName>
        <fullName evidence="6">Putative glutathione-dependent formaldehyde-activating enzyme</fullName>
        <ecNumber evidence="6">4.4.1.22</ecNumber>
    </submittedName>
</protein>
<evidence type="ECO:0000256" key="1">
    <source>
        <dbReference type="ARBA" id="ARBA00005495"/>
    </source>
</evidence>
<dbReference type="Gene3D" id="3.90.1590.10">
    <property type="entry name" value="glutathione-dependent formaldehyde- activating enzyme (gfa)"/>
    <property type="match status" value="1"/>
</dbReference>
<dbReference type="RefSeq" id="WP_067680313.1">
    <property type="nucleotide sequence ID" value="NZ_CP016591.1"/>
</dbReference>
<dbReference type="Proteomes" id="UP000092932">
    <property type="component" value="Chromosome"/>
</dbReference>
<evidence type="ECO:0000313" key="6">
    <source>
        <dbReference type="EMBL" id="ANY20881.1"/>
    </source>
</evidence>
<comment type="similarity">
    <text evidence="1">Belongs to the Gfa family.</text>
</comment>
<evidence type="ECO:0000256" key="3">
    <source>
        <dbReference type="ARBA" id="ARBA00022833"/>
    </source>
</evidence>
<sequence>MNDLFADTLEGGCNCGAVRYTLSPGFRIGPYACHCTLCQTRTGSAFAEHTMVSRAALAVTGAQKCGKTANPSGAEVTLWGCNECGARVWGENASRPGFATLRCGTLDLSAEVVPVGHIWVSSKQPWIALPEGAKAMDEQPRTPEEWMRELGTAA</sequence>
<evidence type="ECO:0000259" key="5">
    <source>
        <dbReference type="PROSITE" id="PS51891"/>
    </source>
</evidence>
<keyword evidence="3" id="KW-0862">Zinc</keyword>
<dbReference type="SUPFAM" id="SSF51316">
    <property type="entry name" value="Mss4-like"/>
    <property type="match status" value="1"/>
</dbReference>
<evidence type="ECO:0000256" key="4">
    <source>
        <dbReference type="ARBA" id="ARBA00023239"/>
    </source>
</evidence>
<dbReference type="STRING" id="692370.A6F68_02382"/>
<keyword evidence="2" id="KW-0479">Metal-binding</keyword>
<evidence type="ECO:0000313" key="7">
    <source>
        <dbReference type="Proteomes" id="UP000092932"/>
    </source>
</evidence>